<dbReference type="CDD" id="cd17557">
    <property type="entry name" value="REC_Rcp-like"/>
    <property type="match status" value="1"/>
</dbReference>
<dbReference type="EMBL" id="JACHHG010000003">
    <property type="protein sequence ID" value="MBB6097635.1"/>
    <property type="molecule type" value="Genomic_DNA"/>
</dbReference>
<evidence type="ECO:0000259" key="2">
    <source>
        <dbReference type="PROSITE" id="PS50110"/>
    </source>
</evidence>
<evidence type="ECO:0000313" key="4">
    <source>
        <dbReference type="Proteomes" id="UP000569951"/>
    </source>
</evidence>
<organism evidence="3 4">
    <name type="scientific">Deinobacterium chartae</name>
    <dbReference type="NCBI Taxonomy" id="521158"/>
    <lineage>
        <taxon>Bacteria</taxon>
        <taxon>Thermotogati</taxon>
        <taxon>Deinococcota</taxon>
        <taxon>Deinococci</taxon>
        <taxon>Deinococcales</taxon>
        <taxon>Deinococcaceae</taxon>
        <taxon>Deinobacterium</taxon>
    </lineage>
</organism>
<dbReference type="Gene3D" id="3.40.50.2300">
    <property type="match status" value="1"/>
</dbReference>
<proteinExistence type="predicted"/>
<dbReference type="PANTHER" id="PTHR44520">
    <property type="entry name" value="RESPONSE REGULATOR RCP1-RELATED"/>
    <property type="match status" value="1"/>
</dbReference>
<comment type="caution">
    <text evidence="3">The sequence shown here is derived from an EMBL/GenBank/DDBJ whole genome shotgun (WGS) entry which is preliminary data.</text>
</comment>
<dbReference type="InterPro" id="IPR011006">
    <property type="entry name" value="CheY-like_superfamily"/>
</dbReference>
<sequence length="143" mass="15855">MHRQFDVLLVEDSPADIFLVEAAFEAAGTSIALHIARDGEEALDFVRNEGAFSAAPRPRLILLDLNLPRINGFQVLEALKSSADTRTIPVVVLTTSRAPEDIQQAYALLASSYVTKPSGLEELVEFARLLEQYWFRTAELPAR</sequence>
<protein>
    <submittedName>
        <fullName evidence="3">CheY-like chemotaxis protein</fullName>
    </submittedName>
</protein>
<evidence type="ECO:0000313" key="3">
    <source>
        <dbReference type="EMBL" id="MBB6097635.1"/>
    </source>
</evidence>
<dbReference type="SMART" id="SM00448">
    <property type="entry name" value="REC"/>
    <property type="match status" value="1"/>
</dbReference>
<evidence type="ECO:0000256" key="1">
    <source>
        <dbReference type="PROSITE-ProRule" id="PRU00169"/>
    </source>
</evidence>
<keyword evidence="1" id="KW-0597">Phosphoprotein</keyword>
<accession>A0A841I0Y3</accession>
<dbReference type="InterPro" id="IPR001789">
    <property type="entry name" value="Sig_transdc_resp-reg_receiver"/>
</dbReference>
<reference evidence="3 4" key="1">
    <citation type="submission" date="2020-08" db="EMBL/GenBank/DDBJ databases">
        <title>Genomic Encyclopedia of Type Strains, Phase IV (KMG-IV): sequencing the most valuable type-strain genomes for metagenomic binning, comparative biology and taxonomic classification.</title>
        <authorList>
            <person name="Goeker M."/>
        </authorList>
    </citation>
    <scope>NUCLEOTIDE SEQUENCE [LARGE SCALE GENOMIC DNA]</scope>
    <source>
        <strain evidence="3 4">DSM 21458</strain>
    </source>
</reference>
<dbReference type="PROSITE" id="PS50110">
    <property type="entry name" value="RESPONSE_REGULATORY"/>
    <property type="match status" value="1"/>
</dbReference>
<dbReference type="Proteomes" id="UP000569951">
    <property type="component" value="Unassembled WGS sequence"/>
</dbReference>
<dbReference type="RefSeq" id="WP_183985271.1">
    <property type="nucleotide sequence ID" value="NZ_JACHHG010000003.1"/>
</dbReference>
<dbReference type="SUPFAM" id="SSF52172">
    <property type="entry name" value="CheY-like"/>
    <property type="match status" value="1"/>
</dbReference>
<gene>
    <name evidence="3" type="ORF">HNR42_001052</name>
</gene>
<dbReference type="InterPro" id="IPR052893">
    <property type="entry name" value="TCS_response_regulator"/>
</dbReference>
<dbReference type="PANTHER" id="PTHR44520:SF2">
    <property type="entry name" value="RESPONSE REGULATOR RCP1"/>
    <property type="match status" value="1"/>
</dbReference>
<feature type="domain" description="Response regulatory" evidence="2">
    <location>
        <begin position="6"/>
        <end position="131"/>
    </location>
</feature>
<name>A0A841I0Y3_9DEIO</name>
<keyword evidence="4" id="KW-1185">Reference proteome</keyword>
<feature type="modified residue" description="4-aspartylphosphate" evidence="1">
    <location>
        <position position="64"/>
    </location>
</feature>
<dbReference type="GO" id="GO:0000160">
    <property type="term" value="P:phosphorelay signal transduction system"/>
    <property type="evidence" value="ECO:0007669"/>
    <property type="project" value="InterPro"/>
</dbReference>
<dbReference type="Pfam" id="PF00072">
    <property type="entry name" value="Response_reg"/>
    <property type="match status" value="1"/>
</dbReference>
<dbReference type="AlphaFoldDB" id="A0A841I0Y3"/>